<comment type="caution">
    <text evidence="2">The sequence shown here is derived from an EMBL/GenBank/DDBJ whole genome shotgun (WGS) entry which is preliminary data.</text>
</comment>
<proteinExistence type="predicted"/>
<name>A0AAP0HEA0_9MAGN</name>
<reference evidence="2 3" key="1">
    <citation type="submission" date="2024-01" db="EMBL/GenBank/DDBJ databases">
        <title>Genome assemblies of Stephania.</title>
        <authorList>
            <person name="Yang L."/>
        </authorList>
    </citation>
    <scope>NUCLEOTIDE SEQUENCE [LARGE SCALE GENOMIC DNA]</scope>
    <source>
        <strain evidence="2">JXDWG</strain>
        <tissue evidence="2">Leaf</tissue>
    </source>
</reference>
<evidence type="ECO:0000313" key="3">
    <source>
        <dbReference type="Proteomes" id="UP001419268"/>
    </source>
</evidence>
<keyword evidence="3" id="KW-1185">Reference proteome</keyword>
<evidence type="ECO:0000256" key="1">
    <source>
        <dbReference type="SAM" id="MobiDB-lite"/>
    </source>
</evidence>
<gene>
    <name evidence="2" type="ORF">Scep_030350</name>
</gene>
<organism evidence="2 3">
    <name type="scientific">Stephania cephalantha</name>
    <dbReference type="NCBI Taxonomy" id="152367"/>
    <lineage>
        <taxon>Eukaryota</taxon>
        <taxon>Viridiplantae</taxon>
        <taxon>Streptophyta</taxon>
        <taxon>Embryophyta</taxon>
        <taxon>Tracheophyta</taxon>
        <taxon>Spermatophyta</taxon>
        <taxon>Magnoliopsida</taxon>
        <taxon>Ranunculales</taxon>
        <taxon>Menispermaceae</taxon>
        <taxon>Menispermoideae</taxon>
        <taxon>Cissampelideae</taxon>
        <taxon>Stephania</taxon>
    </lineage>
</organism>
<sequence>MEKVIKHPRVLRKIQEELNEVVDPHRMDNVEEFLPERHLVTTTGSGTIGRGRDQPRGRNKDPAVQRWQEKFPRELCSG</sequence>
<dbReference type="AlphaFoldDB" id="A0AAP0HEA0"/>
<accession>A0AAP0HEA0</accession>
<evidence type="ECO:0000313" key="2">
    <source>
        <dbReference type="EMBL" id="KAK9083879.1"/>
    </source>
</evidence>
<protein>
    <submittedName>
        <fullName evidence="2">Uncharacterized protein</fullName>
    </submittedName>
</protein>
<dbReference type="EMBL" id="JBBNAG010000013">
    <property type="protein sequence ID" value="KAK9083879.1"/>
    <property type="molecule type" value="Genomic_DNA"/>
</dbReference>
<dbReference type="Proteomes" id="UP001419268">
    <property type="component" value="Unassembled WGS sequence"/>
</dbReference>
<feature type="region of interest" description="Disordered" evidence="1">
    <location>
        <begin position="38"/>
        <end position="78"/>
    </location>
</feature>
<feature type="compositionally biased region" description="Basic and acidic residues" evidence="1">
    <location>
        <begin position="50"/>
        <end position="78"/>
    </location>
</feature>